<accession>A0AAV5GK96</accession>
<protein>
    <submittedName>
        <fullName evidence="2">Uncharacterized protein</fullName>
    </submittedName>
</protein>
<feature type="region of interest" description="Disordered" evidence="1">
    <location>
        <begin position="56"/>
        <end position="80"/>
    </location>
</feature>
<evidence type="ECO:0000313" key="3">
    <source>
        <dbReference type="Proteomes" id="UP001342314"/>
    </source>
</evidence>
<organism evidence="2 3">
    <name type="scientific">Rhodotorula paludigena</name>
    <dbReference type="NCBI Taxonomy" id="86838"/>
    <lineage>
        <taxon>Eukaryota</taxon>
        <taxon>Fungi</taxon>
        <taxon>Dikarya</taxon>
        <taxon>Basidiomycota</taxon>
        <taxon>Pucciniomycotina</taxon>
        <taxon>Microbotryomycetes</taxon>
        <taxon>Sporidiobolales</taxon>
        <taxon>Sporidiobolaceae</taxon>
        <taxon>Rhodotorula</taxon>
    </lineage>
</organism>
<comment type="caution">
    <text evidence="2">The sequence shown here is derived from an EMBL/GenBank/DDBJ whole genome shotgun (WGS) entry which is preliminary data.</text>
</comment>
<dbReference type="EMBL" id="BQKY01000007">
    <property type="protein sequence ID" value="GJN90628.1"/>
    <property type="molecule type" value="Genomic_DNA"/>
</dbReference>
<proteinExistence type="predicted"/>
<name>A0AAV5GK96_9BASI</name>
<evidence type="ECO:0000313" key="2">
    <source>
        <dbReference type="EMBL" id="GJN90628.1"/>
    </source>
</evidence>
<reference evidence="2 3" key="1">
    <citation type="submission" date="2021-12" db="EMBL/GenBank/DDBJ databases">
        <title>High titer production of polyol ester of fatty acids by Rhodotorula paludigena BS15 towards product separation-free biomass refinery.</title>
        <authorList>
            <person name="Mano J."/>
            <person name="Ono H."/>
            <person name="Tanaka T."/>
            <person name="Naito K."/>
            <person name="Sushida H."/>
            <person name="Ike M."/>
            <person name="Tokuyasu K."/>
            <person name="Kitaoka M."/>
        </authorList>
    </citation>
    <scope>NUCLEOTIDE SEQUENCE [LARGE SCALE GENOMIC DNA]</scope>
    <source>
        <strain evidence="2 3">BS15</strain>
    </source>
</reference>
<keyword evidence="3" id="KW-1185">Reference proteome</keyword>
<dbReference type="AlphaFoldDB" id="A0AAV5GK96"/>
<gene>
    <name evidence="2" type="ORF">Rhopal_003640-T1</name>
</gene>
<dbReference type="Gene3D" id="3.60.130.30">
    <property type="match status" value="1"/>
</dbReference>
<evidence type="ECO:0000256" key="1">
    <source>
        <dbReference type="SAM" id="MobiDB-lite"/>
    </source>
</evidence>
<dbReference type="Proteomes" id="UP001342314">
    <property type="component" value="Unassembled WGS sequence"/>
</dbReference>
<sequence>MPAPAGANRPHRFTLEIPIRSTSEPRRTRSHSRVDVVEEAFRAAFRISTVRKAGELPSSKNGWRGKPMHLAGSRATRTRQVAEETEQQRKDRLLPVLPFSPASNLPSLGVTKEGDVLFVRTPYLGDKFVRDLEQVARDARSISDDSGLGTEMGGSAVQRQIIVGATRASANHTHTTGDYQKAREEWDKLFQTQAFRSVVYVDLCVSPPAASHIRYSAQPTSYTDTYLPQIAELYRSVHPNDPSLRARFGVFHSCAFNLPTGGSAATTRMHRDHQNPAAGICWVLPYGNFDHKKDHLLVLRELGVILEVPRGSMVGLPSALVTHGNISIRPAGESTPHAKAGCERGSLVFYSSANVVLMGHTKGKTLKAVNGRRRKEMVFKGVDDMFKFPSDVTQ</sequence>